<organism evidence="2 3">
    <name type="scientific">Capillimicrobium parvum</name>
    <dbReference type="NCBI Taxonomy" id="2884022"/>
    <lineage>
        <taxon>Bacteria</taxon>
        <taxon>Bacillati</taxon>
        <taxon>Actinomycetota</taxon>
        <taxon>Thermoleophilia</taxon>
        <taxon>Solirubrobacterales</taxon>
        <taxon>Capillimicrobiaceae</taxon>
        <taxon>Capillimicrobium</taxon>
    </lineage>
</organism>
<accession>A0A9E6XVY1</accession>
<keyword evidence="3" id="KW-1185">Reference proteome</keyword>
<dbReference type="InterPro" id="IPR013216">
    <property type="entry name" value="Methyltransf_11"/>
</dbReference>
<dbReference type="KEGG" id="sbae:DSM104329_01838"/>
<dbReference type="Proteomes" id="UP001162834">
    <property type="component" value="Chromosome"/>
</dbReference>
<dbReference type="AlphaFoldDB" id="A0A9E6XVY1"/>
<dbReference type="InterPro" id="IPR050508">
    <property type="entry name" value="Methyltransf_Superfamily"/>
</dbReference>
<dbReference type="PANTHER" id="PTHR42912">
    <property type="entry name" value="METHYLTRANSFERASE"/>
    <property type="match status" value="1"/>
</dbReference>
<dbReference type="InterPro" id="IPR029063">
    <property type="entry name" value="SAM-dependent_MTases_sf"/>
</dbReference>
<dbReference type="SUPFAM" id="SSF53335">
    <property type="entry name" value="S-adenosyl-L-methionine-dependent methyltransferases"/>
    <property type="match status" value="1"/>
</dbReference>
<reference evidence="2" key="1">
    <citation type="journal article" date="2022" name="Int. J. Syst. Evol. Microbiol.">
        <title>Pseudomonas aegrilactucae sp. nov. and Pseudomonas morbosilactucae sp. nov., pathogens causing bacterial rot of lettuce in Japan.</title>
        <authorList>
            <person name="Sawada H."/>
            <person name="Fujikawa T."/>
            <person name="Satou M."/>
        </authorList>
    </citation>
    <scope>NUCLEOTIDE SEQUENCE</scope>
    <source>
        <strain evidence="2">0166_1</strain>
    </source>
</reference>
<evidence type="ECO:0000259" key="1">
    <source>
        <dbReference type="Pfam" id="PF08241"/>
    </source>
</evidence>
<feature type="domain" description="Methyltransferase type 11" evidence="1">
    <location>
        <begin position="74"/>
        <end position="184"/>
    </location>
</feature>
<sequence length="265" mass="28708">MGQLYGPALVQGRAATSLKLRAADALDRVAGRHDPLVPPRRLQFVGEGDFVATGDEFLGHLVELAGLEPGSDVLDVGCGIGRMARPLAGYLTTGGYSGFDVNEMAIRWCREHYPAGFRFEVADLHNARYHPSGRQSARQYRFPYADDSFDVVLMASVVTHLLEPEADRYLAEARRVLRPGGRLLATFFLLDGGSRAALQAGRAALAFRPGGGPVAVADPDLPEEAVAYDVAWVRERVDVRSIDPGAWRGEPFGARSFQDLVVACA</sequence>
<dbReference type="RefSeq" id="WP_259315136.1">
    <property type="nucleotide sequence ID" value="NZ_CP087164.1"/>
</dbReference>
<dbReference type="EMBL" id="CP087164">
    <property type="protein sequence ID" value="UGS35450.1"/>
    <property type="molecule type" value="Genomic_DNA"/>
</dbReference>
<name>A0A9E6XVY1_9ACTN</name>
<dbReference type="Pfam" id="PF08241">
    <property type="entry name" value="Methyltransf_11"/>
    <property type="match status" value="1"/>
</dbReference>
<gene>
    <name evidence="2" type="ORF">DSM104329_01838</name>
</gene>
<evidence type="ECO:0000313" key="2">
    <source>
        <dbReference type="EMBL" id="UGS35450.1"/>
    </source>
</evidence>
<evidence type="ECO:0000313" key="3">
    <source>
        <dbReference type="Proteomes" id="UP001162834"/>
    </source>
</evidence>
<dbReference type="PANTHER" id="PTHR42912:SF98">
    <property type="entry name" value="UNCHARACTERISED METHYLTRANSFERASE RV1498C"/>
    <property type="match status" value="1"/>
</dbReference>
<dbReference type="CDD" id="cd02440">
    <property type="entry name" value="AdoMet_MTases"/>
    <property type="match status" value="1"/>
</dbReference>
<dbReference type="Gene3D" id="3.40.50.150">
    <property type="entry name" value="Vaccinia Virus protein VP39"/>
    <property type="match status" value="1"/>
</dbReference>
<proteinExistence type="predicted"/>
<protein>
    <recommendedName>
        <fullName evidence="1">Methyltransferase type 11 domain-containing protein</fullName>
    </recommendedName>
</protein>
<dbReference type="GO" id="GO:0008757">
    <property type="term" value="F:S-adenosylmethionine-dependent methyltransferase activity"/>
    <property type="evidence" value="ECO:0007669"/>
    <property type="project" value="InterPro"/>
</dbReference>